<dbReference type="EMBL" id="HACA01030271">
    <property type="protein sequence ID" value="CDW47632.1"/>
    <property type="molecule type" value="Transcribed_RNA"/>
</dbReference>
<sequence length="62" mass="6934">MTSALFTSAIIGKASTNIFYNNKTAFFINITEIIGLLYHVKMGSPNKCLKIKRDINKSHLCV</sequence>
<dbReference type="AlphaFoldDB" id="A0A0K2VBR9"/>
<accession>A0A0K2VBR9</accession>
<reference evidence="1" key="1">
    <citation type="submission" date="2014-05" db="EMBL/GenBank/DDBJ databases">
        <authorList>
            <person name="Chronopoulou M."/>
        </authorList>
    </citation>
    <scope>NUCLEOTIDE SEQUENCE</scope>
    <source>
        <tissue evidence="1">Whole organism</tissue>
    </source>
</reference>
<name>A0A0K2VBR9_LEPSM</name>
<protein>
    <submittedName>
        <fullName evidence="1">Uncharacterized protein</fullName>
    </submittedName>
</protein>
<proteinExistence type="predicted"/>
<evidence type="ECO:0000313" key="1">
    <source>
        <dbReference type="EMBL" id="CDW47632.1"/>
    </source>
</evidence>
<organism evidence="1">
    <name type="scientific">Lepeophtheirus salmonis</name>
    <name type="common">Salmon louse</name>
    <name type="synonym">Caligus salmonis</name>
    <dbReference type="NCBI Taxonomy" id="72036"/>
    <lineage>
        <taxon>Eukaryota</taxon>
        <taxon>Metazoa</taxon>
        <taxon>Ecdysozoa</taxon>
        <taxon>Arthropoda</taxon>
        <taxon>Crustacea</taxon>
        <taxon>Multicrustacea</taxon>
        <taxon>Hexanauplia</taxon>
        <taxon>Copepoda</taxon>
        <taxon>Siphonostomatoida</taxon>
        <taxon>Caligidae</taxon>
        <taxon>Lepeophtheirus</taxon>
    </lineage>
</organism>